<dbReference type="InterPro" id="IPR005380">
    <property type="entry name" value="XS_domain"/>
</dbReference>
<evidence type="ECO:0000256" key="1">
    <source>
        <dbReference type="SAM" id="Coils"/>
    </source>
</evidence>
<dbReference type="AlphaFoldDB" id="A0AAV5E6M8"/>
<dbReference type="PANTHER" id="PTHR21596:SF3">
    <property type="entry name" value="FACTOR OF DNA METHYLATION 1-RELATED"/>
    <property type="match status" value="1"/>
</dbReference>
<keyword evidence="5" id="KW-1185">Reference proteome</keyword>
<name>A0AAV5E6M8_ELECO</name>
<protein>
    <submittedName>
        <fullName evidence="4">Uncharacterized protein</fullName>
    </submittedName>
</protein>
<proteinExistence type="predicted"/>
<comment type="caution">
    <text evidence="4">The sequence shown here is derived from an EMBL/GenBank/DDBJ whole genome shotgun (WGS) entry which is preliminary data.</text>
</comment>
<evidence type="ECO:0000313" key="5">
    <source>
        <dbReference type="Proteomes" id="UP001054889"/>
    </source>
</evidence>
<reference evidence="4" key="2">
    <citation type="submission" date="2021-12" db="EMBL/GenBank/DDBJ databases">
        <title>Resequencing data analysis of finger millet.</title>
        <authorList>
            <person name="Hatakeyama M."/>
            <person name="Aluri S."/>
            <person name="Balachadran M.T."/>
            <person name="Sivarajan S.R."/>
            <person name="Poveda L."/>
            <person name="Shimizu-Inatsugi R."/>
            <person name="Schlapbach R."/>
            <person name="Sreeman S.M."/>
            <person name="Shimizu K.K."/>
        </authorList>
    </citation>
    <scope>NUCLEOTIDE SEQUENCE</scope>
</reference>
<evidence type="ECO:0000259" key="2">
    <source>
        <dbReference type="Pfam" id="PF03468"/>
    </source>
</evidence>
<dbReference type="GO" id="GO:0080188">
    <property type="term" value="P:gene silencing by siRNA-directed DNA methylation"/>
    <property type="evidence" value="ECO:0007669"/>
    <property type="project" value="InterPro"/>
</dbReference>
<accession>A0AAV5E6M8</accession>
<reference evidence="4" key="1">
    <citation type="journal article" date="2018" name="DNA Res.">
        <title>Multiple hybrid de novo genome assembly of finger millet, an orphan allotetraploid crop.</title>
        <authorList>
            <person name="Hatakeyama M."/>
            <person name="Aluri S."/>
            <person name="Balachadran M.T."/>
            <person name="Sivarajan S.R."/>
            <person name="Patrignani A."/>
            <person name="Gruter S."/>
            <person name="Poveda L."/>
            <person name="Shimizu-Inatsugi R."/>
            <person name="Baeten J."/>
            <person name="Francoijs K.J."/>
            <person name="Nataraja K.N."/>
            <person name="Reddy Y.A.N."/>
            <person name="Phadnis S."/>
            <person name="Ravikumar R.L."/>
            <person name="Schlapbach R."/>
            <person name="Sreeman S.M."/>
            <person name="Shimizu K.K."/>
        </authorList>
    </citation>
    <scope>NUCLEOTIDE SEQUENCE</scope>
</reference>
<keyword evidence="1" id="KW-0175">Coiled coil</keyword>
<dbReference type="Gene3D" id="3.30.70.2890">
    <property type="entry name" value="XS domain"/>
    <property type="match status" value="1"/>
</dbReference>
<dbReference type="Pfam" id="PF03468">
    <property type="entry name" value="XS"/>
    <property type="match status" value="1"/>
</dbReference>
<dbReference type="PANTHER" id="PTHR21596">
    <property type="entry name" value="RIBONUCLEASE P SUBUNIT P38"/>
    <property type="match status" value="1"/>
</dbReference>
<dbReference type="InterPro" id="IPR005379">
    <property type="entry name" value="FDM1-5/IDN2_XH"/>
</dbReference>
<feature type="coiled-coil region" evidence="1">
    <location>
        <begin position="306"/>
        <end position="333"/>
    </location>
</feature>
<dbReference type="Pfam" id="PF03469">
    <property type="entry name" value="XH"/>
    <property type="match status" value="1"/>
</dbReference>
<evidence type="ECO:0000313" key="4">
    <source>
        <dbReference type="EMBL" id="GJN18290.1"/>
    </source>
</evidence>
<dbReference type="Proteomes" id="UP001054889">
    <property type="component" value="Unassembled WGS sequence"/>
</dbReference>
<feature type="domain" description="XS" evidence="2">
    <location>
        <begin position="114"/>
        <end position="199"/>
    </location>
</feature>
<dbReference type="InterPro" id="IPR045177">
    <property type="entry name" value="FDM1-5/IDN2"/>
</dbReference>
<evidence type="ECO:0000259" key="3">
    <source>
        <dbReference type="Pfam" id="PF03469"/>
    </source>
</evidence>
<organism evidence="4 5">
    <name type="scientific">Eleusine coracana subsp. coracana</name>
    <dbReference type="NCBI Taxonomy" id="191504"/>
    <lineage>
        <taxon>Eukaryota</taxon>
        <taxon>Viridiplantae</taxon>
        <taxon>Streptophyta</taxon>
        <taxon>Embryophyta</taxon>
        <taxon>Tracheophyta</taxon>
        <taxon>Spermatophyta</taxon>
        <taxon>Magnoliopsida</taxon>
        <taxon>Liliopsida</taxon>
        <taxon>Poales</taxon>
        <taxon>Poaceae</taxon>
        <taxon>PACMAD clade</taxon>
        <taxon>Chloridoideae</taxon>
        <taxon>Cynodonteae</taxon>
        <taxon>Eleusininae</taxon>
        <taxon>Eleusine</taxon>
    </lineage>
</organism>
<feature type="domain" description="Factor of DNA methylation 1-5/IDN2" evidence="3">
    <location>
        <begin position="372"/>
        <end position="501"/>
    </location>
</feature>
<dbReference type="InterPro" id="IPR038588">
    <property type="entry name" value="XS_domain_sf"/>
</dbReference>
<dbReference type="EMBL" id="BQKI01000073">
    <property type="protein sequence ID" value="GJN18290.1"/>
    <property type="molecule type" value="Genomic_DNA"/>
</dbReference>
<sequence length="502" mass="57477">MKPGCNWGEGSGFNHSEFDGQEAKTYAGRISEDFRVTNDRSYNYPLCSSIKQKEYCNINGFPRHTSEVAAAATNVATKKERHHLVKRLKNNLGKSPETQSQLVAMKPGFLENRDDLYVFPWMGVLANMPTEWEDGRQVGASANRLKEQLSRFCPLKVIALWSRRGHTGTAIVVFGKYWSGFENARAFEKHFAENGHVNKMEEEISEQQQYLKLESEISEFDASTKQPDELAARNDYDRRNIIEQEKQGALLLEDAVESYYVKLASVEDKANENVLKLLEEQVMLELEVQKMTAELEVIKLMPHGEESESKNKIDELNKELRAKEDKLDAMQSLMNVLTVKDKKSNDTLVQAREVLIDGFVELSGGRAHIGIKRMGELDLKPFLNACQRSLSKCDAQVSAVTLCSEWQDQVKNTDWNPFKRVMVDGKQVRAIEDDEKLRKLRDEHGQEVYAAVTQALLEINEYNPSGGYTKKELWNFKAGRRATLKEAVLFVLKQWPMRKRKR</sequence>
<gene>
    <name evidence="4" type="primary">gb05436</name>
    <name evidence="4" type="ORF">PR202_gb05436</name>
</gene>